<organism evidence="1 2">
    <name type="scientific">Decorospora gaudefroyi</name>
    <dbReference type="NCBI Taxonomy" id="184978"/>
    <lineage>
        <taxon>Eukaryota</taxon>
        <taxon>Fungi</taxon>
        <taxon>Dikarya</taxon>
        <taxon>Ascomycota</taxon>
        <taxon>Pezizomycotina</taxon>
        <taxon>Dothideomycetes</taxon>
        <taxon>Pleosporomycetidae</taxon>
        <taxon>Pleosporales</taxon>
        <taxon>Pleosporineae</taxon>
        <taxon>Pleosporaceae</taxon>
        <taxon>Decorospora</taxon>
    </lineage>
</organism>
<gene>
    <name evidence="1" type="ORF">BDW02DRAFT_570905</name>
</gene>
<reference evidence="1" key="1">
    <citation type="submission" date="2020-01" db="EMBL/GenBank/DDBJ databases">
        <authorList>
            <consortium name="DOE Joint Genome Institute"/>
            <person name="Haridas S."/>
            <person name="Albert R."/>
            <person name="Binder M."/>
            <person name="Bloem J."/>
            <person name="Labutti K."/>
            <person name="Salamov A."/>
            <person name="Andreopoulos B."/>
            <person name="Baker S.E."/>
            <person name="Barry K."/>
            <person name="Bills G."/>
            <person name="Bluhm B.H."/>
            <person name="Cannon C."/>
            <person name="Castanera R."/>
            <person name="Culley D.E."/>
            <person name="Daum C."/>
            <person name="Ezra D."/>
            <person name="Gonzalez J.B."/>
            <person name="Henrissat B."/>
            <person name="Kuo A."/>
            <person name="Liang C."/>
            <person name="Lipzen A."/>
            <person name="Lutzoni F."/>
            <person name="Magnuson J."/>
            <person name="Mondo S."/>
            <person name="Nolan M."/>
            <person name="Ohm R."/>
            <person name="Pangilinan J."/>
            <person name="Park H.-J."/>
            <person name="Ramirez L."/>
            <person name="Alfaro M."/>
            <person name="Sun H."/>
            <person name="Tritt A."/>
            <person name="Yoshinaga Y."/>
            <person name="Zwiers L.-H."/>
            <person name="Turgeon B.G."/>
            <person name="Goodwin S.B."/>
            <person name="Spatafora J.W."/>
            <person name="Crous P.W."/>
            <person name="Grigoriev I.V."/>
        </authorList>
    </citation>
    <scope>NUCLEOTIDE SEQUENCE</scope>
    <source>
        <strain evidence="1">P77</strain>
    </source>
</reference>
<dbReference type="AlphaFoldDB" id="A0A6A5K4K1"/>
<dbReference type="EMBL" id="ML975335">
    <property type="protein sequence ID" value="KAF1832615.1"/>
    <property type="molecule type" value="Genomic_DNA"/>
</dbReference>
<sequence>MLSLHAKYDRTSAESRGFVVISITRHTKLQTTIRPTNTRYLKPQMMLAHPQRPSQHTAQHRISKVVVKFISNMVVPLSYLQCTSSTPRGTACTADQDRSLKLIVDDGYVVLNEQEDGGPLRWEATIASGKAVLKEMKASRSIQRLASVIKNEHTYRYRALPKY</sequence>
<evidence type="ECO:0000313" key="1">
    <source>
        <dbReference type="EMBL" id="KAF1832615.1"/>
    </source>
</evidence>
<dbReference type="Proteomes" id="UP000800040">
    <property type="component" value="Unassembled WGS sequence"/>
</dbReference>
<proteinExistence type="predicted"/>
<protein>
    <submittedName>
        <fullName evidence="1">Uncharacterized protein</fullName>
    </submittedName>
</protein>
<name>A0A6A5K4K1_9PLEO</name>
<keyword evidence="2" id="KW-1185">Reference proteome</keyword>
<evidence type="ECO:0000313" key="2">
    <source>
        <dbReference type="Proteomes" id="UP000800040"/>
    </source>
</evidence>
<dbReference type="OrthoDB" id="3693541at2759"/>
<accession>A0A6A5K4K1</accession>